<gene>
    <name evidence="3" type="primary">LOC106156392</name>
</gene>
<reference evidence="3" key="1">
    <citation type="submission" date="2025-08" db="UniProtKB">
        <authorList>
            <consortium name="RefSeq"/>
        </authorList>
    </citation>
    <scope>IDENTIFICATION</scope>
    <source>
        <tissue evidence="3">Gonads</tissue>
    </source>
</reference>
<keyword evidence="2" id="KW-1185">Reference proteome</keyword>
<organism evidence="2 3">
    <name type="scientific">Lingula anatina</name>
    <name type="common">Brachiopod</name>
    <name type="synonym">Lingula unguis</name>
    <dbReference type="NCBI Taxonomy" id="7574"/>
    <lineage>
        <taxon>Eukaryota</taxon>
        <taxon>Metazoa</taxon>
        <taxon>Spiralia</taxon>
        <taxon>Lophotrochozoa</taxon>
        <taxon>Brachiopoda</taxon>
        <taxon>Linguliformea</taxon>
        <taxon>Lingulata</taxon>
        <taxon>Lingulida</taxon>
        <taxon>Linguloidea</taxon>
        <taxon>Lingulidae</taxon>
        <taxon>Lingula</taxon>
    </lineage>
</organism>
<name>A0A1S3HNH1_LINAN</name>
<dbReference type="Proteomes" id="UP000085678">
    <property type="component" value="Unplaced"/>
</dbReference>
<dbReference type="RefSeq" id="XP_013387071.1">
    <property type="nucleotide sequence ID" value="XM_013531617.1"/>
</dbReference>
<dbReference type="InParanoid" id="A0A1S3HNH1"/>
<dbReference type="InterPro" id="IPR000157">
    <property type="entry name" value="TIR_dom"/>
</dbReference>
<dbReference type="PROSITE" id="PS50104">
    <property type="entry name" value="TIR"/>
    <property type="match status" value="1"/>
</dbReference>
<accession>A0A1S3HNH1</accession>
<dbReference type="GeneID" id="106156392"/>
<dbReference type="InterPro" id="IPR035897">
    <property type="entry name" value="Toll_tir_struct_dom_sf"/>
</dbReference>
<dbReference type="AlphaFoldDB" id="A0A1S3HNH1"/>
<evidence type="ECO:0000313" key="2">
    <source>
        <dbReference type="Proteomes" id="UP000085678"/>
    </source>
</evidence>
<dbReference type="Gene3D" id="3.40.50.10140">
    <property type="entry name" value="Toll/interleukin-1 receptor homology (TIR) domain"/>
    <property type="match status" value="1"/>
</dbReference>
<feature type="domain" description="TIR" evidence="1">
    <location>
        <begin position="10"/>
        <end position="145"/>
    </location>
</feature>
<dbReference type="GO" id="GO:0007165">
    <property type="term" value="P:signal transduction"/>
    <property type="evidence" value="ECO:0007669"/>
    <property type="project" value="InterPro"/>
</dbReference>
<protein>
    <submittedName>
        <fullName evidence="3">Uncharacterized protein LOC106156392</fullName>
    </submittedName>
</protein>
<sequence length="214" mass="24358">MSGVMLEPQMTYDFNIIFDEDNNESFVFGRNVMEKLEARGLRGFFYPRNNLPGNAIADERIFGVDNSMYNIVIVDPSSNDSGWARWSRLQCISSLLDMKGTGNIRRLIPIAVVKCPVPQELRIHKILRFDSQDDEEALTKLEQVITRTSGDTHRKIGCESTEYSSYEPPDSINSQWTDNEQQASWPVLHYVSPVIMGIACVYLVATVFKERLAP</sequence>
<dbReference type="SUPFAM" id="SSF52200">
    <property type="entry name" value="Toll/Interleukin receptor TIR domain"/>
    <property type="match status" value="1"/>
</dbReference>
<evidence type="ECO:0000259" key="1">
    <source>
        <dbReference type="PROSITE" id="PS50104"/>
    </source>
</evidence>
<proteinExistence type="predicted"/>
<evidence type="ECO:0000313" key="3">
    <source>
        <dbReference type="RefSeq" id="XP_013387071.1"/>
    </source>
</evidence>
<dbReference type="KEGG" id="lak:106156392"/>